<dbReference type="Pfam" id="PF07859">
    <property type="entry name" value="Abhydrolase_3"/>
    <property type="match status" value="1"/>
</dbReference>
<feature type="domain" description="Alpha/beta hydrolase fold-3" evidence="3">
    <location>
        <begin position="44"/>
        <end position="161"/>
    </location>
</feature>
<dbReference type="InterPro" id="IPR050300">
    <property type="entry name" value="GDXG_lipolytic_enzyme"/>
</dbReference>
<feature type="domain" description="Peptidase S9 prolyl oligopeptidase catalytic" evidence="2">
    <location>
        <begin position="236"/>
        <end position="318"/>
    </location>
</feature>
<dbReference type="GO" id="GO:0006508">
    <property type="term" value="P:proteolysis"/>
    <property type="evidence" value="ECO:0007669"/>
    <property type="project" value="InterPro"/>
</dbReference>
<gene>
    <name evidence="4" type="ORF">AOQ84DRAFT_409057</name>
</gene>
<dbReference type="SUPFAM" id="SSF53474">
    <property type="entry name" value="alpha/beta-Hydrolases"/>
    <property type="match status" value="1"/>
</dbReference>
<evidence type="ECO:0000259" key="3">
    <source>
        <dbReference type="Pfam" id="PF07859"/>
    </source>
</evidence>
<dbReference type="Pfam" id="PF00326">
    <property type="entry name" value="Peptidase_S9"/>
    <property type="match status" value="1"/>
</dbReference>
<dbReference type="InterPro" id="IPR013094">
    <property type="entry name" value="AB_hydrolase_3"/>
</dbReference>
<reference evidence="4 5" key="1">
    <citation type="journal article" date="2016" name="Nat. Commun.">
        <title>Ectomycorrhizal ecology is imprinted in the genome of the dominant symbiotic fungus Cenococcum geophilum.</title>
        <authorList>
            <consortium name="DOE Joint Genome Institute"/>
            <person name="Peter M."/>
            <person name="Kohler A."/>
            <person name="Ohm R.A."/>
            <person name="Kuo A."/>
            <person name="Krutzmann J."/>
            <person name="Morin E."/>
            <person name="Arend M."/>
            <person name="Barry K.W."/>
            <person name="Binder M."/>
            <person name="Choi C."/>
            <person name="Clum A."/>
            <person name="Copeland A."/>
            <person name="Grisel N."/>
            <person name="Haridas S."/>
            <person name="Kipfer T."/>
            <person name="LaButti K."/>
            <person name="Lindquist E."/>
            <person name="Lipzen A."/>
            <person name="Maire R."/>
            <person name="Meier B."/>
            <person name="Mihaltcheva S."/>
            <person name="Molinier V."/>
            <person name="Murat C."/>
            <person name="Poggeler S."/>
            <person name="Quandt C.A."/>
            <person name="Sperisen C."/>
            <person name="Tritt A."/>
            <person name="Tisserant E."/>
            <person name="Crous P.W."/>
            <person name="Henrissat B."/>
            <person name="Nehls U."/>
            <person name="Egli S."/>
            <person name="Spatafora J.W."/>
            <person name="Grigoriev I.V."/>
            <person name="Martin F.M."/>
        </authorList>
    </citation>
    <scope>NUCLEOTIDE SEQUENCE [LARGE SCALE GENOMIC DNA]</scope>
    <source>
        <strain evidence="4 5">CBS 207.34</strain>
    </source>
</reference>
<evidence type="ECO:0000313" key="5">
    <source>
        <dbReference type="Proteomes" id="UP000250140"/>
    </source>
</evidence>
<sequence>MPPSFRSAYKIVGDCTIFADVYTPTALSSDRRQYPVGKRIIPLIIHGGAFVLGHSAMVSAVQVQDCQERGWIVVSLEHRLCPQVDILEGPITDCRDALEWVYDGGLDQELLKHDSTATFAVDCDRVVAIGTSSGGTLALALGFNVKRPVAAILDFYGATNFSDPFWSSPLSTEKAPNVPLEFINQVYAEKPVPIRGGVSLEGQAEEGKPPPLGPRPAFAFTHIANGTLMDVCFPSKEFQKIDACLNIHQDFPPTCIVHGSADTKVPIFLSRALQRALQKAEVKCEFVEVPSEEHTFVGKMKKGSKTWDLQRTGFDFLQVEITKNG</sequence>
<keyword evidence="1 4" id="KW-0378">Hydrolase</keyword>
<evidence type="ECO:0000256" key="1">
    <source>
        <dbReference type="ARBA" id="ARBA00022801"/>
    </source>
</evidence>
<accession>A0A8E2EYS0</accession>
<dbReference type="InterPro" id="IPR001375">
    <property type="entry name" value="Peptidase_S9_cat"/>
</dbReference>
<evidence type="ECO:0000259" key="2">
    <source>
        <dbReference type="Pfam" id="PF00326"/>
    </source>
</evidence>
<dbReference type="Proteomes" id="UP000250140">
    <property type="component" value="Unassembled WGS sequence"/>
</dbReference>
<dbReference type="EMBL" id="KV749882">
    <property type="protein sequence ID" value="OCL07387.1"/>
    <property type="molecule type" value="Genomic_DNA"/>
</dbReference>
<dbReference type="AlphaFoldDB" id="A0A8E2EYS0"/>
<dbReference type="PANTHER" id="PTHR48081">
    <property type="entry name" value="AB HYDROLASE SUPERFAMILY PROTEIN C4A8.06C"/>
    <property type="match status" value="1"/>
</dbReference>
<dbReference type="PANTHER" id="PTHR48081:SF3">
    <property type="entry name" value="ALPHA_BETA HYDROLASE FOLD-3 DOMAIN-CONTAINING PROTEIN"/>
    <property type="match status" value="1"/>
</dbReference>
<protein>
    <submittedName>
        <fullName evidence="4">Alpha/beta-hydrolase</fullName>
    </submittedName>
</protein>
<dbReference type="GO" id="GO:0008236">
    <property type="term" value="F:serine-type peptidase activity"/>
    <property type="evidence" value="ECO:0007669"/>
    <property type="project" value="InterPro"/>
</dbReference>
<proteinExistence type="predicted"/>
<dbReference type="OrthoDB" id="19653at2759"/>
<dbReference type="InterPro" id="IPR029058">
    <property type="entry name" value="AB_hydrolase_fold"/>
</dbReference>
<keyword evidence="5" id="KW-1185">Reference proteome</keyword>
<dbReference type="Gene3D" id="3.40.50.1820">
    <property type="entry name" value="alpha/beta hydrolase"/>
    <property type="match status" value="1"/>
</dbReference>
<name>A0A8E2EYS0_9PEZI</name>
<organism evidence="4 5">
    <name type="scientific">Glonium stellatum</name>
    <dbReference type="NCBI Taxonomy" id="574774"/>
    <lineage>
        <taxon>Eukaryota</taxon>
        <taxon>Fungi</taxon>
        <taxon>Dikarya</taxon>
        <taxon>Ascomycota</taxon>
        <taxon>Pezizomycotina</taxon>
        <taxon>Dothideomycetes</taxon>
        <taxon>Pleosporomycetidae</taxon>
        <taxon>Gloniales</taxon>
        <taxon>Gloniaceae</taxon>
        <taxon>Glonium</taxon>
    </lineage>
</organism>
<evidence type="ECO:0000313" key="4">
    <source>
        <dbReference type="EMBL" id="OCL07387.1"/>
    </source>
</evidence>